<keyword evidence="1" id="KW-0732">Signal</keyword>
<dbReference type="EMBL" id="SJPV01000001">
    <property type="protein sequence ID" value="TWU41987.1"/>
    <property type="molecule type" value="Genomic_DNA"/>
</dbReference>
<keyword evidence="4" id="KW-1185">Reference proteome</keyword>
<gene>
    <name evidence="3" type="ORF">Poly41_02830</name>
</gene>
<evidence type="ECO:0000256" key="1">
    <source>
        <dbReference type="ARBA" id="ARBA00022729"/>
    </source>
</evidence>
<proteinExistence type="predicted"/>
<keyword evidence="2" id="KW-0175">Coiled coil</keyword>
<dbReference type="PANTHER" id="PTHR43037">
    <property type="entry name" value="UNNAMED PRODUCT-RELATED"/>
    <property type="match status" value="1"/>
</dbReference>
<dbReference type="SUPFAM" id="SSF53474">
    <property type="entry name" value="alpha/beta-Hydrolases"/>
    <property type="match status" value="1"/>
</dbReference>
<organism evidence="3 4">
    <name type="scientific">Novipirellula artificiosorum</name>
    <dbReference type="NCBI Taxonomy" id="2528016"/>
    <lineage>
        <taxon>Bacteria</taxon>
        <taxon>Pseudomonadati</taxon>
        <taxon>Planctomycetota</taxon>
        <taxon>Planctomycetia</taxon>
        <taxon>Pirellulales</taxon>
        <taxon>Pirellulaceae</taxon>
        <taxon>Novipirellula</taxon>
    </lineage>
</organism>
<dbReference type="RefSeq" id="WP_146524131.1">
    <property type="nucleotide sequence ID" value="NZ_SJPV01000001.1"/>
</dbReference>
<dbReference type="InterPro" id="IPR050955">
    <property type="entry name" value="Plant_Biomass_Hydrol_Est"/>
</dbReference>
<dbReference type="Proteomes" id="UP000319143">
    <property type="component" value="Unassembled WGS sequence"/>
</dbReference>
<accession>A0A5C6E1Y7</accession>
<evidence type="ECO:0008006" key="5">
    <source>
        <dbReference type="Google" id="ProtNLM"/>
    </source>
</evidence>
<sequence length="803" mass="90446">MSRSTYSRSLRRGEGRHVFGKTAAVLFLVFCGFAAAAQAEQLFQLRNGLTLRGSKAEIPALNANAFSAAGNAEMKSRPIWVINDGLTRIYLHGKGMSAADPVDVRDMEEPIMIWQPTPLGGNEIAVVGTILATSPFNEYGRRVMKVQSDDGPLTLIQGITEISGRYARVDSLKGEVSYIWDTRLATSSIDSNTLKAIFKRRLDWDNLDERLKVVRFFMAAERYGDAVDVLRELIDTFPETEHMNAQIVTLIEWQVSQLLAEAQRRAEAGQEPFALQILEKIPVNQVGGGTRLTIQDAIAKIRGAREQAESLSKQLQDQVTQLNQSETLQPIVAEIQAGLSAATLPRLSDYVRLGTSEVLPLENRVALAVSGWLLGSGSGEDNLSVAISLVKVRDLVAEYLACEVPDRRDAILNELRNLEGAQPEYVDRILPRLLPPKDWPEGSADESVPGMYLIGNDQEQLDQPPTPRYVIQLPPDYNPLREYPCLVSLHPLRGNPVDEVTWWAGEYSESMNARFGHASRNGFIVVAPLWTRPGQRDFDYTPREHERVLVSLRHAMRRASIDSDRVFLAGRGEGGAAAWDIAYAHPDLWAGMISISGEPGKTITHYHPNAPYVPMYLVMGERDSKPTPLVRLGPIMDNYVGYRTDAMVVMYRGRGREFFYEEVPRMFEWMRLPAHRRAEMPVDIEAVTMRQSDNFFWWLEIGPFKPGISIDPQLWDQADRLLAVPVSASIGNGNQLRIIQVPSDYFTLWLRPMRDLDLTQPIKIRYRSRSIPFDFDGSLKVMLEDSRRRADRKRPFWAAVSFP</sequence>
<name>A0A5C6E1Y7_9BACT</name>
<dbReference type="PANTHER" id="PTHR43037:SF1">
    <property type="entry name" value="BLL1128 PROTEIN"/>
    <property type="match status" value="1"/>
</dbReference>
<comment type="caution">
    <text evidence="3">The sequence shown here is derived from an EMBL/GenBank/DDBJ whole genome shotgun (WGS) entry which is preliminary data.</text>
</comment>
<feature type="coiled-coil region" evidence="2">
    <location>
        <begin position="294"/>
        <end position="325"/>
    </location>
</feature>
<dbReference type="OrthoDB" id="1955879at2"/>
<evidence type="ECO:0000256" key="2">
    <source>
        <dbReference type="SAM" id="Coils"/>
    </source>
</evidence>
<protein>
    <recommendedName>
        <fullName evidence="5">Alpha/beta hydrolase family protein</fullName>
    </recommendedName>
</protein>
<evidence type="ECO:0000313" key="4">
    <source>
        <dbReference type="Proteomes" id="UP000319143"/>
    </source>
</evidence>
<reference evidence="3 4" key="1">
    <citation type="submission" date="2019-02" db="EMBL/GenBank/DDBJ databases">
        <title>Deep-cultivation of Planctomycetes and their phenomic and genomic characterization uncovers novel biology.</title>
        <authorList>
            <person name="Wiegand S."/>
            <person name="Jogler M."/>
            <person name="Boedeker C."/>
            <person name="Pinto D."/>
            <person name="Vollmers J."/>
            <person name="Rivas-Marin E."/>
            <person name="Kohn T."/>
            <person name="Peeters S.H."/>
            <person name="Heuer A."/>
            <person name="Rast P."/>
            <person name="Oberbeckmann S."/>
            <person name="Bunk B."/>
            <person name="Jeske O."/>
            <person name="Meyerdierks A."/>
            <person name="Storesund J.E."/>
            <person name="Kallscheuer N."/>
            <person name="Luecker S."/>
            <person name="Lage O.M."/>
            <person name="Pohl T."/>
            <person name="Merkel B.J."/>
            <person name="Hornburger P."/>
            <person name="Mueller R.-W."/>
            <person name="Bruemmer F."/>
            <person name="Labrenz M."/>
            <person name="Spormann A.M."/>
            <person name="Op Den Camp H."/>
            <person name="Overmann J."/>
            <person name="Amann R."/>
            <person name="Jetten M.S.M."/>
            <person name="Mascher T."/>
            <person name="Medema M.H."/>
            <person name="Devos D.P."/>
            <person name="Kaster A.-K."/>
            <person name="Ovreas L."/>
            <person name="Rohde M."/>
            <person name="Galperin M.Y."/>
            <person name="Jogler C."/>
        </authorList>
    </citation>
    <scope>NUCLEOTIDE SEQUENCE [LARGE SCALE GENOMIC DNA]</scope>
    <source>
        <strain evidence="3 4">Poly41</strain>
    </source>
</reference>
<dbReference type="Gene3D" id="3.40.50.1820">
    <property type="entry name" value="alpha/beta hydrolase"/>
    <property type="match status" value="1"/>
</dbReference>
<dbReference type="InterPro" id="IPR029058">
    <property type="entry name" value="AB_hydrolase_fold"/>
</dbReference>
<dbReference type="AlphaFoldDB" id="A0A5C6E1Y7"/>
<evidence type="ECO:0000313" key="3">
    <source>
        <dbReference type="EMBL" id="TWU41987.1"/>
    </source>
</evidence>